<keyword evidence="3" id="KW-1185">Reference proteome</keyword>
<dbReference type="RefSeq" id="WP_345417032.1">
    <property type="nucleotide sequence ID" value="NZ_AP031496.1"/>
</dbReference>
<feature type="transmembrane region" description="Helical" evidence="1">
    <location>
        <begin position="27"/>
        <end position="48"/>
    </location>
</feature>
<organism evidence="2 3">
    <name type="scientific">Halioxenophilus aromaticivorans</name>
    <dbReference type="NCBI Taxonomy" id="1306992"/>
    <lineage>
        <taxon>Bacteria</taxon>
        <taxon>Pseudomonadati</taxon>
        <taxon>Pseudomonadota</taxon>
        <taxon>Gammaproteobacteria</taxon>
        <taxon>Alteromonadales</taxon>
        <taxon>Alteromonadaceae</taxon>
        <taxon>Halioxenophilus</taxon>
    </lineage>
</organism>
<evidence type="ECO:0008006" key="4">
    <source>
        <dbReference type="Google" id="ProtNLM"/>
    </source>
</evidence>
<keyword evidence="1" id="KW-0812">Transmembrane</keyword>
<protein>
    <recommendedName>
        <fullName evidence="4">Type IV pilus modification protein PilV</fullName>
    </recommendedName>
</protein>
<sequence>MAPIKQHNQFSAPAKGQAQHGVTMVEILVAIIILSIGFLGMASIQLMGAKNIAGSSFRTMATIYAYDMAERMRSNAEGVDNGAYNNLDFTQLAQQRCGNNCTPAQIAQRDAFEWSQAIKGGLTDGGLPQGGGAIVYNVATDTHTINVNWREAIRIDDDFPDANGELQQFELEVQL</sequence>
<dbReference type="NCBIfam" id="TIGR02532">
    <property type="entry name" value="IV_pilin_GFxxxE"/>
    <property type="match status" value="1"/>
</dbReference>
<comment type="caution">
    <text evidence="2">The sequence shown here is derived from an EMBL/GenBank/DDBJ whole genome shotgun (WGS) entry which is preliminary data.</text>
</comment>
<proteinExistence type="predicted"/>
<dbReference type="InterPro" id="IPR013362">
    <property type="entry name" value="Pilus_4_PilV"/>
</dbReference>
<name>A0AAV3TYC7_9ALTE</name>
<dbReference type="Pfam" id="PF07963">
    <property type="entry name" value="N_methyl"/>
    <property type="match status" value="1"/>
</dbReference>
<evidence type="ECO:0000313" key="2">
    <source>
        <dbReference type="EMBL" id="GAA4932759.1"/>
    </source>
</evidence>
<evidence type="ECO:0000313" key="3">
    <source>
        <dbReference type="Proteomes" id="UP001409585"/>
    </source>
</evidence>
<gene>
    <name evidence="2" type="ORF">GCM10025791_06640</name>
</gene>
<keyword evidence="1" id="KW-1133">Transmembrane helix</keyword>
<reference evidence="3" key="1">
    <citation type="journal article" date="2019" name="Int. J. Syst. Evol. Microbiol.">
        <title>The Global Catalogue of Microorganisms (GCM) 10K type strain sequencing project: providing services to taxonomists for standard genome sequencing and annotation.</title>
        <authorList>
            <consortium name="The Broad Institute Genomics Platform"/>
            <consortium name="The Broad Institute Genome Sequencing Center for Infectious Disease"/>
            <person name="Wu L."/>
            <person name="Ma J."/>
        </authorList>
    </citation>
    <scope>NUCLEOTIDE SEQUENCE [LARGE SCALE GENOMIC DNA]</scope>
    <source>
        <strain evidence="3">JCM 19134</strain>
    </source>
</reference>
<dbReference type="NCBIfam" id="TIGR02523">
    <property type="entry name" value="type_IV_pilV"/>
    <property type="match status" value="1"/>
</dbReference>
<dbReference type="InterPro" id="IPR012902">
    <property type="entry name" value="N_methyl_site"/>
</dbReference>
<dbReference type="EMBL" id="BAABLX010000006">
    <property type="protein sequence ID" value="GAA4932759.1"/>
    <property type="molecule type" value="Genomic_DNA"/>
</dbReference>
<evidence type="ECO:0000256" key="1">
    <source>
        <dbReference type="SAM" id="Phobius"/>
    </source>
</evidence>
<dbReference type="AlphaFoldDB" id="A0AAV3TYC7"/>
<keyword evidence="1" id="KW-0472">Membrane</keyword>
<dbReference type="Proteomes" id="UP001409585">
    <property type="component" value="Unassembled WGS sequence"/>
</dbReference>
<accession>A0AAV3TYC7</accession>